<sequence>MTDNLTGVWDGSYVQPSGMVTFLATLIDAGGALGGSVTEPCVTPGCPISTHNASLAGHRSGSAVTFVKRYEPPGYGYDTVHYEGAVNADATEIDGRWSIRGTAFSGTFLMVRATGPSQAVTTEEKIREPVR</sequence>
<accession>A0A1E3ENR3</accession>
<dbReference type="RefSeq" id="WP_069278036.1">
    <property type="nucleotide sequence ID" value="NZ_JAFICZ010000001.1"/>
</dbReference>
<dbReference type="EMBL" id="JAFICZ010000001">
    <property type="protein sequence ID" value="MBP1295303.1"/>
    <property type="molecule type" value="Genomic_DNA"/>
</dbReference>
<protein>
    <submittedName>
        <fullName evidence="1">Uncharacterized protein</fullName>
    </submittedName>
</protein>
<evidence type="ECO:0000313" key="2">
    <source>
        <dbReference type="Proteomes" id="UP000673383"/>
    </source>
</evidence>
<name>A0A1E3ENR3_BRAEL</name>
<evidence type="ECO:0000313" key="1">
    <source>
        <dbReference type="EMBL" id="MBP1295303.1"/>
    </source>
</evidence>
<reference evidence="1" key="1">
    <citation type="submission" date="2021-02" db="EMBL/GenBank/DDBJ databases">
        <title>Genomic Encyclopedia of Type Strains, Phase IV (KMG-V): Genome sequencing to study the core and pangenomes of soil and plant-associated prokaryotes.</title>
        <authorList>
            <person name="Whitman W."/>
        </authorList>
    </citation>
    <scope>NUCLEOTIDE SEQUENCE</scope>
    <source>
        <strain evidence="1">USDA 406</strain>
    </source>
</reference>
<gene>
    <name evidence="1" type="ORF">JOH49_005056</name>
</gene>
<comment type="caution">
    <text evidence="1">The sequence shown here is derived from an EMBL/GenBank/DDBJ whole genome shotgun (WGS) entry which is preliminary data.</text>
</comment>
<dbReference type="eggNOG" id="ENOG5030VX3">
    <property type="taxonomic scope" value="Bacteria"/>
</dbReference>
<proteinExistence type="predicted"/>
<organism evidence="1 2">
    <name type="scientific">Bradyrhizobium elkanii</name>
    <dbReference type="NCBI Taxonomy" id="29448"/>
    <lineage>
        <taxon>Bacteria</taxon>
        <taxon>Pseudomonadati</taxon>
        <taxon>Pseudomonadota</taxon>
        <taxon>Alphaproteobacteria</taxon>
        <taxon>Hyphomicrobiales</taxon>
        <taxon>Nitrobacteraceae</taxon>
        <taxon>Bradyrhizobium</taxon>
    </lineage>
</organism>
<dbReference type="Proteomes" id="UP000673383">
    <property type="component" value="Unassembled WGS sequence"/>
</dbReference>
<dbReference type="OrthoDB" id="6194699at2"/>
<dbReference type="AlphaFoldDB" id="A0A1E3ENR3"/>